<dbReference type="eggNOG" id="COG0127">
    <property type="taxonomic scope" value="Bacteria"/>
</dbReference>
<dbReference type="GO" id="GO:0036222">
    <property type="term" value="F:XTP diphosphatase activity"/>
    <property type="evidence" value="ECO:0007669"/>
    <property type="project" value="UniProtKB-UniRule"/>
</dbReference>
<keyword evidence="4 10" id="KW-0547">Nucleotide-binding</keyword>
<evidence type="ECO:0000256" key="7">
    <source>
        <dbReference type="ARBA" id="ARBA00023080"/>
    </source>
</evidence>
<dbReference type="Gene3D" id="3.90.950.10">
    <property type="match status" value="1"/>
</dbReference>
<evidence type="ECO:0000313" key="12">
    <source>
        <dbReference type="EMBL" id="AEG30800.1"/>
    </source>
</evidence>
<evidence type="ECO:0000256" key="9">
    <source>
        <dbReference type="ARBA" id="ARBA00052017"/>
    </source>
</evidence>
<dbReference type="Pfam" id="PF01725">
    <property type="entry name" value="Ham1p_like"/>
    <property type="match status" value="1"/>
</dbReference>
<evidence type="ECO:0000256" key="5">
    <source>
        <dbReference type="ARBA" id="ARBA00022801"/>
    </source>
</evidence>
<dbReference type="FunFam" id="3.90.950.10:FF:000001">
    <property type="entry name" value="dITP/XTP pyrophosphatase"/>
    <property type="match status" value="1"/>
</dbReference>
<name>F6DB60_THICA</name>
<comment type="function">
    <text evidence="10">Pyrophosphatase that catalyzes the hydrolysis of nucleoside triphosphates to their monophosphate derivatives, with a high preference for the non-canonical purine nucleotides XTP (xanthosine triphosphate), dITP (deoxyinosine triphosphate) and ITP. Seems to function as a house-cleaning enzyme that removes non-canonical purine nucleotides from the nucleotide pool, thus preventing their incorporation into DNA/RNA and avoiding chromosomal lesions.</text>
</comment>
<dbReference type="InterPro" id="IPR002637">
    <property type="entry name" value="RdgB/HAM1"/>
</dbReference>
<dbReference type="CDD" id="cd00515">
    <property type="entry name" value="HAM1"/>
    <property type="match status" value="1"/>
</dbReference>
<dbReference type="GO" id="GO:0005829">
    <property type="term" value="C:cytosol"/>
    <property type="evidence" value="ECO:0007669"/>
    <property type="project" value="TreeGrafter"/>
</dbReference>
<accession>F6DB60</accession>
<keyword evidence="3 10" id="KW-0479">Metal-binding</keyword>
<feature type="binding site" evidence="10">
    <location>
        <begin position="9"/>
        <end position="14"/>
    </location>
    <ligand>
        <name>substrate</name>
    </ligand>
</feature>
<protein>
    <recommendedName>
        <fullName evidence="10">dITP/XTP pyrophosphatase</fullName>
        <ecNumber evidence="10">3.6.1.66</ecNumber>
    </recommendedName>
    <alternativeName>
        <fullName evidence="10">Non-canonical purine NTP pyrophosphatase</fullName>
    </alternativeName>
    <alternativeName>
        <fullName evidence="10">Non-standard purine NTP pyrophosphatase</fullName>
    </alternativeName>
    <alternativeName>
        <fullName evidence="10">Nucleoside-triphosphate diphosphatase</fullName>
    </alternativeName>
    <alternativeName>
        <fullName evidence="10">Nucleoside-triphosphate pyrophosphatase</fullName>
        <shortName evidence="10">NTPase</shortName>
    </alternativeName>
</protein>
<evidence type="ECO:0000256" key="11">
    <source>
        <dbReference type="RuleBase" id="RU003781"/>
    </source>
</evidence>
<comment type="subunit">
    <text evidence="2 10">Homodimer.</text>
</comment>
<dbReference type="GO" id="GO:0046872">
    <property type="term" value="F:metal ion binding"/>
    <property type="evidence" value="ECO:0007669"/>
    <property type="project" value="UniProtKB-KW"/>
</dbReference>
<comment type="catalytic activity">
    <reaction evidence="8 10">
        <text>dITP + H2O = dIMP + diphosphate + H(+)</text>
        <dbReference type="Rhea" id="RHEA:28342"/>
        <dbReference type="ChEBI" id="CHEBI:15377"/>
        <dbReference type="ChEBI" id="CHEBI:15378"/>
        <dbReference type="ChEBI" id="CHEBI:33019"/>
        <dbReference type="ChEBI" id="CHEBI:61194"/>
        <dbReference type="ChEBI" id="CHEBI:61382"/>
        <dbReference type="EC" id="3.6.1.66"/>
    </reaction>
</comment>
<evidence type="ECO:0000256" key="3">
    <source>
        <dbReference type="ARBA" id="ARBA00022723"/>
    </source>
</evidence>
<dbReference type="HOGENOM" id="CLU_082080_0_3_6"/>
<dbReference type="GO" id="GO:0009146">
    <property type="term" value="P:purine nucleoside triphosphate catabolic process"/>
    <property type="evidence" value="ECO:0007669"/>
    <property type="project" value="UniProtKB-UniRule"/>
</dbReference>
<feature type="binding site" evidence="10">
    <location>
        <begin position="181"/>
        <end position="182"/>
    </location>
    <ligand>
        <name>substrate</name>
    </ligand>
</feature>
<dbReference type="GO" id="GO:0036220">
    <property type="term" value="F:ITP diphosphatase activity"/>
    <property type="evidence" value="ECO:0007669"/>
    <property type="project" value="UniProtKB-UniRule"/>
</dbReference>
<dbReference type="GO" id="GO:0009117">
    <property type="term" value="P:nucleotide metabolic process"/>
    <property type="evidence" value="ECO:0007669"/>
    <property type="project" value="UniProtKB-KW"/>
</dbReference>
<evidence type="ECO:0000256" key="8">
    <source>
        <dbReference type="ARBA" id="ARBA00051875"/>
    </source>
</evidence>
<dbReference type="STRING" id="717773.Thicy_0024"/>
<dbReference type="PANTHER" id="PTHR11067:SF9">
    <property type="entry name" value="INOSINE TRIPHOSPHATE PYROPHOSPHATASE"/>
    <property type="match status" value="1"/>
</dbReference>
<dbReference type="EMBL" id="CP002776">
    <property type="protein sequence ID" value="AEG30800.1"/>
    <property type="molecule type" value="Genomic_DNA"/>
</dbReference>
<feature type="binding site" evidence="10">
    <location>
        <begin position="153"/>
        <end position="156"/>
    </location>
    <ligand>
        <name>substrate</name>
    </ligand>
</feature>
<organism evidence="12 13">
    <name type="scientific">Thiomicrospira cyclica (strain DSM 14477 / JCM 11371 / ALM1)</name>
    <name type="common">Thioalkalimicrobium cyclicum</name>
    <dbReference type="NCBI Taxonomy" id="717773"/>
    <lineage>
        <taxon>Bacteria</taxon>
        <taxon>Pseudomonadati</taxon>
        <taxon>Pseudomonadota</taxon>
        <taxon>Gammaproteobacteria</taxon>
        <taxon>Thiotrichales</taxon>
        <taxon>Piscirickettsiaceae</taxon>
        <taxon>Thiomicrospira</taxon>
    </lineage>
</organism>
<evidence type="ECO:0000256" key="2">
    <source>
        <dbReference type="ARBA" id="ARBA00011738"/>
    </source>
</evidence>
<proteinExistence type="inferred from homology"/>
<sequence length="196" mass="21328">MMSTLVLASNNAGKIAELTALLPGRDVRPQGDYFSEEAVETGHSFIENALIKARYAASRTGLPAIADDSGLEVTALNGEPGIFSARYAGRGANDTQNLYKLLEMMHDVPDGERQASYFCAMVVVRHAQDPTPLIGLGRWHGEILRRPEGTGGFGYDPVFYLPKWQCTAAQLSAEVKNQHSHRAQALKALVTQLSVE</sequence>
<comment type="catalytic activity">
    <reaction evidence="10">
        <text>ITP + H2O = IMP + diphosphate + H(+)</text>
        <dbReference type="Rhea" id="RHEA:29399"/>
        <dbReference type="ChEBI" id="CHEBI:15377"/>
        <dbReference type="ChEBI" id="CHEBI:15378"/>
        <dbReference type="ChEBI" id="CHEBI:33019"/>
        <dbReference type="ChEBI" id="CHEBI:58053"/>
        <dbReference type="ChEBI" id="CHEBI:61402"/>
        <dbReference type="EC" id="3.6.1.66"/>
    </reaction>
</comment>
<evidence type="ECO:0000256" key="10">
    <source>
        <dbReference type="HAMAP-Rule" id="MF_01405"/>
    </source>
</evidence>
<evidence type="ECO:0000313" key="13">
    <source>
        <dbReference type="Proteomes" id="UP000009232"/>
    </source>
</evidence>
<dbReference type="HAMAP" id="MF_01405">
    <property type="entry name" value="Non_canon_purine_NTPase"/>
    <property type="match status" value="1"/>
</dbReference>
<comment type="cofactor">
    <cofactor evidence="10">
        <name>Mg(2+)</name>
        <dbReference type="ChEBI" id="CHEBI:18420"/>
    </cofactor>
    <text evidence="10">Binds 1 Mg(2+) ion per subunit.</text>
</comment>
<feature type="binding site" evidence="10">
    <location>
        <position position="176"/>
    </location>
    <ligand>
        <name>substrate</name>
    </ligand>
</feature>
<dbReference type="OrthoDB" id="9807456at2"/>
<dbReference type="NCBIfam" id="TIGR00042">
    <property type="entry name" value="RdgB/HAM1 family non-canonical purine NTP pyrophosphatase"/>
    <property type="match status" value="1"/>
</dbReference>
<evidence type="ECO:0000256" key="1">
    <source>
        <dbReference type="ARBA" id="ARBA00008023"/>
    </source>
</evidence>
<evidence type="ECO:0000256" key="4">
    <source>
        <dbReference type="ARBA" id="ARBA00022741"/>
    </source>
</evidence>
<reference evidence="12 13" key="1">
    <citation type="submission" date="2011-05" db="EMBL/GenBank/DDBJ databases">
        <title>Complete sequence of Thioalkalimicrobium cyclicum ALM1.</title>
        <authorList>
            <consortium name="US DOE Joint Genome Institute"/>
            <person name="Lucas S."/>
            <person name="Han J."/>
            <person name="Lapidus A."/>
            <person name="Cheng J.-F."/>
            <person name="Goodwin L."/>
            <person name="Pitluck S."/>
            <person name="Peters L."/>
            <person name="Mikhailova N."/>
            <person name="Davenport K."/>
            <person name="Han C."/>
            <person name="Tapia R."/>
            <person name="Land M."/>
            <person name="Hauser L."/>
            <person name="Kyrpides N."/>
            <person name="Ivanova N."/>
            <person name="Pagani I."/>
            <person name="Kappler U."/>
            <person name="Woyke T."/>
        </authorList>
    </citation>
    <scope>NUCLEOTIDE SEQUENCE [LARGE SCALE GENOMIC DNA]</scope>
    <source>
        <strain evidence="13">DSM 14477 / JCM 11371 / ALM1</strain>
    </source>
</reference>
<keyword evidence="5 10" id="KW-0378">Hydrolase</keyword>
<dbReference type="EC" id="3.6.1.66" evidence="10"/>
<dbReference type="GO" id="GO:0017111">
    <property type="term" value="F:ribonucleoside triphosphate phosphatase activity"/>
    <property type="evidence" value="ECO:0007669"/>
    <property type="project" value="InterPro"/>
</dbReference>
<dbReference type="PANTHER" id="PTHR11067">
    <property type="entry name" value="INOSINE TRIPHOSPHATE PYROPHOSPHATASE/HAM1 PROTEIN"/>
    <property type="match status" value="1"/>
</dbReference>
<dbReference type="AlphaFoldDB" id="F6DB60"/>
<evidence type="ECO:0000256" key="6">
    <source>
        <dbReference type="ARBA" id="ARBA00022842"/>
    </source>
</evidence>
<gene>
    <name evidence="12" type="ordered locus">Thicy_0024</name>
</gene>
<comment type="similarity">
    <text evidence="1 10 11">Belongs to the HAM1 NTPase family.</text>
</comment>
<keyword evidence="7 10" id="KW-0546">Nucleotide metabolism</keyword>
<feature type="binding site" evidence="10">
    <location>
        <position position="69"/>
    </location>
    <ligand>
        <name>substrate</name>
    </ligand>
</feature>
<comment type="catalytic activity">
    <reaction evidence="9 10">
        <text>XTP + H2O = XMP + diphosphate + H(+)</text>
        <dbReference type="Rhea" id="RHEA:28610"/>
        <dbReference type="ChEBI" id="CHEBI:15377"/>
        <dbReference type="ChEBI" id="CHEBI:15378"/>
        <dbReference type="ChEBI" id="CHEBI:33019"/>
        <dbReference type="ChEBI" id="CHEBI:57464"/>
        <dbReference type="ChEBI" id="CHEBI:61314"/>
        <dbReference type="EC" id="3.6.1.66"/>
    </reaction>
</comment>
<keyword evidence="13" id="KW-1185">Reference proteome</keyword>
<dbReference type="GO" id="GO:0000166">
    <property type="term" value="F:nucleotide binding"/>
    <property type="evidence" value="ECO:0007669"/>
    <property type="project" value="UniProtKB-KW"/>
</dbReference>
<dbReference type="Proteomes" id="UP000009232">
    <property type="component" value="Chromosome"/>
</dbReference>
<dbReference type="GO" id="GO:0035870">
    <property type="term" value="F:dITP diphosphatase activity"/>
    <property type="evidence" value="ECO:0007669"/>
    <property type="project" value="UniProtKB-UniRule"/>
</dbReference>
<dbReference type="InterPro" id="IPR020922">
    <property type="entry name" value="dITP/XTP_pyrophosphatase"/>
</dbReference>
<keyword evidence="6 10" id="KW-0460">Magnesium</keyword>
<dbReference type="InterPro" id="IPR029001">
    <property type="entry name" value="ITPase-like_fam"/>
</dbReference>
<dbReference type="RefSeq" id="WP_013834589.1">
    <property type="nucleotide sequence ID" value="NC_015581.1"/>
</dbReference>
<feature type="binding site" evidence="10">
    <location>
        <position position="68"/>
    </location>
    <ligand>
        <name>Mg(2+)</name>
        <dbReference type="ChEBI" id="CHEBI:18420"/>
    </ligand>
</feature>
<feature type="active site" description="Proton acceptor" evidence="10">
    <location>
        <position position="68"/>
    </location>
</feature>
<dbReference type="SUPFAM" id="SSF52972">
    <property type="entry name" value="ITPase-like"/>
    <property type="match status" value="1"/>
</dbReference>
<comment type="caution">
    <text evidence="10">Lacks conserved residue(s) required for the propagation of feature annotation.</text>
</comment>
<dbReference type="KEGG" id="tcy:Thicy_0024"/>